<feature type="transmembrane region" description="Helical" evidence="1">
    <location>
        <begin position="200"/>
        <end position="224"/>
    </location>
</feature>
<gene>
    <name evidence="2" type="ORF">SAMN02746019_00009280</name>
</gene>
<dbReference type="OrthoDB" id="134970at2"/>
<keyword evidence="1" id="KW-1133">Transmembrane helix</keyword>
<keyword evidence="1" id="KW-0472">Membrane</keyword>
<evidence type="ECO:0000313" key="3">
    <source>
        <dbReference type="Proteomes" id="UP000197025"/>
    </source>
</evidence>
<dbReference type="InParanoid" id="A0A212QZH6"/>
<dbReference type="AlphaFoldDB" id="A0A212QZH6"/>
<dbReference type="EMBL" id="FYEK01000027">
    <property type="protein sequence ID" value="SNB65119.1"/>
    <property type="molecule type" value="Genomic_DNA"/>
</dbReference>
<dbReference type="PANTHER" id="PTHR38454">
    <property type="entry name" value="INTEGRAL MEMBRANE PROTEIN-RELATED"/>
    <property type="match status" value="1"/>
</dbReference>
<feature type="transmembrane region" description="Helical" evidence="1">
    <location>
        <begin position="115"/>
        <end position="134"/>
    </location>
</feature>
<dbReference type="PANTHER" id="PTHR38454:SF1">
    <property type="entry name" value="INTEGRAL MEMBRANE PROTEIN"/>
    <property type="match status" value="1"/>
</dbReference>
<sequence length="747" mass="82238">MIIADETPTLARWKGILRAVRRDGTPALFLIGATALFFWPLWIAGYRFPKGGGDLWGQLYPVWSFVAEELRRGVLPLWNPRMLGGDPIFSEGQYGLFNPLNWPLFLASPIPPGWVLLRGAFSLWLAGVGMYVYLRRSPIWRLGRSAALTGALAYMFSDPFVVHLGHPQFNDAMAWLPWALAGVDQAARRTHRIPLGALPIALLLLSGHGQAALYGMIAVGLYAFGQAVEGGWPRGFYRIGRLALAGLLGIALAAPSLLPGLERLPMTDRAGVPLEQRRGYEFPPAMLIDFLSPLFHGRGADQFWLPANRVESGYAGSVTLYLALLGVFGTLRFRWTWGLIGLGTLALLFSLGYQGPLYPALARLPLFSETWKTARAIYLVSFALAIAGAMGVEQLRRLRPRTVILWAMALSMGGLVLWGIAPRWAAEAPEGPARARAVTGLRFAAFLAWGTALSSWAISQGRTWLRPALPLLLTAELVALGATAEAEPSPPHRDPHPQALRFLRADPGWFRVDVDPAARDLWPPIALQMAGFEVPQGTGNPMELREFNILRWWIPSATHPAYRMLGVKYIVVPKGAPPGGEGIWPVFVDDPAIDIHLHTRALPRVWLVYRTEVVGHYGEALKRVLDEHFRPEEIAVVQNGPRLNGEGRGRIGVARYSPNEVILDVETDAPALLILSDTFYPGWQATVDSLRVPIYRTNAVFRGVEVPPGRHRVTLRFRPGSLRIGLGMAMIGGLMGLVLGVAGKRRR</sequence>
<feature type="transmembrane region" description="Helical" evidence="1">
    <location>
        <begin position="373"/>
        <end position="391"/>
    </location>
</feature>
<proteinExistence type="predicted"/>
<protein>
    <submittedName>
        <fullName evidence="2">Predicted membrane protein</fullName>
    </submittedName>
</protein>
<keyword evidence="1" id="KW-0812">Transmembrane</keyword>
<feature type="transmembrane region" description="Helical" evidence="1">
    <location>
        <begin position="236"/>
        <end position="258"/>
    </location>
</feature>
<feature type="transmembrane region" description="Helical" evidence="1">
    <location>
        <begin position="720"/>
        <end position="742"/>
    </location>
</feature>
<dbReference type="Proteomes" id="UP000197025">
    <property type="component" value="Unassembled WGS sequence"/>
</dbReference>
<dbReference type="Pfam" id="PF09586">
    <property type="entry name" value="YfhO"/>
    <property type="match status" value="2"/>
</dbReference>
<feature type="transmembrane region" description="Helical" evidence="1">
    <location>
        <begin position="27"/>
        <end position="46"/>
    </location>
</feature>
<evidence type="ECO:0000313" key="2">
    <source>
        <dbReference type="EMBL" id="SNB65119.1"/>
    </source>
</evidence>
<feature type="transmembrane region" description="Helical" evidence="1">
    <location>
        <begin position="403"/>
        <end position="421"/>
    </location>
</feature>
<name>A0A212QZH6_9CHLR</name>
<dbReference type="InterPro" id="IPR018580">
    <property type="entry name" value="Uncharacterised_YfhO"/>
</dbReference>
<dbReference type="RefSeq" id="WP_088571173.1">
    <property type="nucleotide sequence ID" value="NZ_FYEK01000027.1"/>
</dbReference>
<keyword evidence="3" id="KW-1185">Reference proteome</keyword>
<reference evidence="3" key="1">
    <citation type="submission" date="2017-06" db="EMBL/GenBank/DDBJ databases">
        <authorList>
            <person name="Varghese N."/>
            <person name="Submissions S."/>
        </authorList>
    </citation>
    <scope>NUCLEOTIDE SEQUENCE [LARGE SCALE GENOMIC DNA]</scope>
    <source>
        <strain evidence="3">JAD2</strain>
    </source>
</reference>
<accession>A0A212QZH6</accession>
<organism evidence="2 3">
    <name type="scientific">Thermoflexus hugenholtzii JAD2</name>
    <dbReference type="NCBI Taxonomy" id="877466"/>
    <lineage>
        <taxon>Bacteria</taxon>
        <taxon>Bacillati</taxon>
        <taxon>Chloroflexota</taxon>
        <taxon>Thermoflexia</taxon>
        <taxon>Thermoflexales</taxon>
        <taxon>Thermoflexaceae</taxon>
        <taxon>Thermoflexus</taxon>
    </lineage>
</organism>
<feature type="transmembrane region" description="Helical" evidence="1">
    <location>
        <begin position="335"/>
        <end position="353"/>
    </location>
</feature>
<evidence type="ECO:0000256" key="1">
    <source>
        <dbReference type="SAM" id="Phobius"/>
    </source>
</evidence>